<evidence type="ECO:0000256" key="3">
    <source>
        <dbReference type="ARBA" id="ARBA00007494"/>
    </source>
</evidence>
<evidence type="ECO:0000256" key="13">
    <source>
        <dbReference type="ARBA" id="ARBA00047283"/>
    </source>
</evidence>
<dbReference type="InterPro" id="IPR001678">
    <property type="entry name" value="MeTrfase_RsmB-F_NOP2_dom"/>
</dbReference>
<dbReference type="Gene3D" id="3.30.70.1170">
    <property type="entry name" value="Sun protein, domain 3"/>
    <property type="match status" value="1"/>
</dbReference>
<evidence type="ECO:0000256" key="12">
    <source>
        <dbReference type="ARBA" id="ARBA00031088"/>
    </source>
</evidence>
<keyword evidence="7 14" id="KW-0489">Methyltransferase</keyword>
<dbReference type="Proteomes" id="UP000282483">
    <property type="component" value="Chromosome"/>
</dbReference>
<dbReference type="Gene3D" id="1.10.940.10">
    <property type="entry name" value="NusB-like"/>
    <property type="match status" value="1"/>
</dbReference>
<keyword evidence="6" id="KW-0698">rRNA processing</keyword>
<feature type="binding site" evidence="14">
    <location>
        <position position="274"/>
    </location>
    <ligand>
        <name>S-adenosyl-L-methionine</name>
        <dbReference type="ChEBI" id="CHEBI:59789"/>
    </ligand>
</feature>
<keyword evidence="5" id="KW-0963">Cytoplasm</keyword>
<evidence type="ECO:0000256" key="1">
    <source>
        <dbReference type="ARBA" id="ARBA00002724"/>
    </source>
</evidence>
<comment type="caution">
    <text evidence="14">Lacks conserved residue(s) required for the propagation of feature annotation.</text>
</comment>
<dbReference type="GO" id="GO:0006355">
    <property type="term" value="P:regulation of DNA-templated transcription"/>
    <property type="evidence" value="ECO:0007669"/>
    <property type="project" value="InterPro"/>
</dbReference>
<keyword evidence="10 14" id="KW-0694">RNA-binding</keyword>
<keyword evidence="8 14" id="KW-0808">Transferase</keyword>
<comment type="function">
    <text evidence="1">Specifically methylates the cytosine at position 967 (m5C967) of 16S rRNA.</text>
</comment>
<evidence type="ECO:0000256" key="5">
    <source>
        <dbReference type="ARBA" id="ARBA00022490"/>
    </source>
</evidence>
<dbReference type="RefSeq" id="WP_126322196.1">
    <property type="nucleotide sequence ID" value="NZ_AP018005.1"/>
</dbReference>
<dbReference type="PRINTS" id="PR02008">
    <property type="entry name" value="RCMTFAMILY"/>
</dbReference>
<accession>A0A2Z5UTB3</accession>
<protein>
    <recommendedName>
        <fullName evidence="4">16S rRNA (cytosine(967)-C(5))-methyltransferase</fullName>
        <ecNumber evidence="4">2.1.1.176</ecNumber>
    </recommendedName>
    <alternativeName>
        <fullName evidence="11">16S rRNA m5C967 methyltransferase</fullName>
    </alternativeName>
    <alternativeName>
        <fullName evidence="12">rRNA (cytosine-C(5)-)-methyltransferase RsmB</fullName>
    </alternativeName>
</protein>
<comment type="catalytic activity">
    <reaction evidence="13">
        <text>cytidine(967) in 16S rRNA + S-adenosyl-L-methionine = 5-methylcytidine(967) in 16S rRNA + S-adenosyl-L-homocysteine + H(+)</text>
        <dbReference type="Rhea" id="RHEA:42748"/>
        <dbReference type="Rhea" id="RHEA-COMP:10219"/>
        <dbReference type="Rhea" id="RHEA-COMP:10220"/>
        <dbReference type="ChEBI" id="CHEBI:15378"/>
        <dbReference type="ChEBI" id="CHEBI:57856"/>
        <dbReference type="ChEBI" id="CHEBI:59789"/>
        <dbReference type="ChEBI" id="CHEBI:74483"/>
        <dbReference type="ChEBI" id="CHEBI:82748"/>
        <dbReference type="EC" id="2.1.1.176"/>
    </reaction>
</comment>
<dbReference type="SUPFAM" id="SSF53335">
    <property type="entry name" value="S-adenosyl-L-methionine-dependent methyltransferases"/>
    <property type="match status" value="1"/>
</dbReference>
<dbReference type="Pfam" id="PF22458">
    <property type="entry name" value="RsmF-B_ferredox"/>
    <property type="match status" value="1"/>
</dbReference>
<dbReference type="GO" id="GO:0070475">
    <property type="term" value="P:rRNA base methylation"/>
    <property type="evidence" value="ECO:0007669"/>
    <property type="project" value="TreeGrafter"/>
</dbReference>
<dbReference type="InterPro" id="IPR004573">
    <property type="entry name" value="rRNA_ssu_MeTfrase_B"/>
</dbReference>
<keyword evidence="17" id="KW-1185">Reference proteome</keyword>
<evidence type="ECO:0000256" key="10">
    <source>
        <dbReference type="ARBA" id="ARBA00022884"/>
    </source>
</evidence>
<evidence type="ECO:0000256" key="7">
    <source>
        <dbReference type="ARBA" id="ARBA00022603"/>
    </source>
</evidence>
<feature type="active site" description="Nucleophile" evidence="14">
    <location>
        <position position="375"/>
    </location>
</feature>
<evidence type="ECO:0000256" key="6">
    <source>
        <dbReference type="ARBA" id="ARBA00022552"/>
    </source>
</evidence>
<dbReference type="Gene3D" id="1.10.287.730">
    <property type="entry name" value="Helix hairpin bin"/>
    <property type="match status" value="1"/>
</dbReference>
<organism evidence="16 17">
    <name type="scientific">Candidatus Rickettsiella viridis</name>
    <dbReference type="NCBI Taxonomy" id="676208"/>
    <lineage>
        <taxon>Bacteria</taxon>
        <taxon>Pseudomonadati</taxon>
        <taxon>Pseudomonadota</taxon>
        <taxon>Gammaproteobacteria</taxon>
        <taxon>Legionellales</taxon>
        <taxon>Coxiellaceae</taxon>
        <taxon>Rickettsiella</taxon>
    </lineage>
</organism>
<evidence type="ECO:0000256" key="8">
    <source>
        <dbReference type="ARBA" id="ARBA00022679"/>
    </source>
</evidence>
<dbReference type="FunFam" id="3.40.50.150:FF:000022">
    <property type="entry name" value="Ribosomal RNA small subunit methyltransferase B"/>
    <property type="match status" value="1"/>
</dbReference>
<dbReference type="InterPro" id="IPR023267">
    <property type="entry name" value="RCMT"/>
</dbReference>
<dbReference type="PANTHER" id="PTHR22807">
    <property type="entry name" value="NOP2 YEAST -RELATED NOL1/NOP2/FMU SUN DOMAIN-CONTAINING"/>
    <property type="match status" value="1"/>
</dbReference>
<dbReference type="NCBIfam" id="TIGR00563">
    <property type="entry name" value="rsmB"/>
    <property type="match status" value="1"/>
</dbReference>
<dbReference type="InterPro" id="IPR049560">
    <property type="entry name" value="MeTrfase_RsmB-F_NOP2_cat"/>
</dbReference>
<dbReference type="NCBIfam" id="NF008149">
    <property type="entry name" value="PRK10901.1"/>
    <property type="match status" value="1"/>
</dbReference>
<evidence type="ECO:0000313" key="16">
    <source>
        <dbReference type="EMBL" id="BBB14674.1"/>
    </source>
</evidence>
<dbReference type="InterPro" id="IPR029063">
    <property type="entry name" value="SAM-dependent_MTases_sf"/>
</dbReference>
<dbReference type="Pfam" id="PF01189">
    <property type="entry name" value="Methyltr_RsmB-F"/>
    <property type="match status" value="1"/>
</dbReference>
<reference evidence="16 17" key="1">
    <citation type="submission" date="2017-03" db="EMBL/GenBank/DDBJ databases">
        <title>The genome sequence of Candidatus Rickettsiella viridis.</title>
        <authorList>
            <person name="Nikoh N."/>
            <person name="Tsuchida T."/>
            <person name="Yamaguchi K."/>
            <person name="Maeda T."/>
            <person name="Shigenobu S."/>
            <person name="Fukatsu T."/>
        </authorList>
    </citation>
    <scope>NUCLEOTIDE SEQUENCE [LARGE SCALE GENOMIC DNA]</scope>
    <source>
        <strain evidence="16 17">Ap-RA04</strain>
    </source>
</reference>
<dbReference type="CDD" id="cd02440">
    <property type="entry name" value="AdoMet_MTases"/>
    <property type="match status" value="1"/>
</dbReference>
<evidence type="ECO:0000313" key="17">
    <source>
        <dbReference type="Proteomes" id="UP000282483"/>
    </source>
</evidence>
<dbReference type="Gene3D" id="3.40.50.150">
    <property type="entry name" value="Vaccinia Virus protein VP39"/>
    <property type="match status" value="1"/>
</dbReference>
<dbReference type="InterPro" id="IPR018314">
    <property type="entry name" value="RsmB/NOL1/NOP2-like_CS"/>
</dbReference>
<dbReference type="InterPro" id="IPR006027">
    <property type="entry name" value="NusB_RsmB_TIM44"/>
</dbReference>
<dbReference type="PROSITE" id="PS01153">
    <property type="entry name" value="NOL1_NOP2_SUN"/>
    <property type="match status" value="1"/>
</dbReference>
<dbReference type="EMBL" id="AP018005">
    <property type="protein sequence ID" value="BBB14674.1"/>
    <property type="molecule type" value="Genomic_DNA"/>
</dbReference>
<dbReference type="PROSITE" id="PS51686">
    <property type="entry name" value="SAM_MT_RSMB_NOP"/>
    <property type="match status" value="1"/>
</dbReference>
<evidence type="ECO:0000256" key="2">
    <source>
        <dbReference type="ARBA" id="ARBA00004496"/>
    </source>
</evidence>
<evidence type="ECO:0000259" key="15">
    <source>
        <dbReference type="PROSITE" id="PS51686"/>
    </source>
</evidence>
<keyword evidence="9 14" id="KW-0949">S-adenosyl-L-methionine</keyword>
<gene>
    <name evidence="16" type="primary">sun</name>
    <name evidence="16" type="ORF">RVIR1_01360</name>
</gene>
<dbReference type="InterPro" id="IPR035926">
    <property type="entry name" value="NusB-like_sf"/>
</dbReference>
<dbReference type="GO" id="GO:0005829">
    <property type="term" value="C:cytosol"/>
    <property type="evidence" value="ECO:0007669"/>
    <property type="project" value="TreeGrafter"/>
</dbReference>
<dbReference type="KEGG" id="rvi:RVIR1_01360"/>
<feature type="binding site" evidence="14">
    <location>
        <begin position="250"/>
        <end position="256"/>
    </location>
    <ligand>
        <name>S-adenosyl-L-methionine</name>
        <dbReference type="ChEBI" id="CHEBI:59789"/>
    </ligand>
</feature>
<dbReference type="GO" id="GO:0003723">
    <property type="term" value="F:RNA binding"/>
    <property type="evidence" value="ECO:0007669"/>
    <property type="project" value="UniProtKB-UniRule"/>
</dbReference>
<evidence type="ECO:0000256" key="9">
    <source>
        <dbReference type="ARBA" id="ARBA00022691"/>
    </source>
</evidence>
<name>A0A2Z5UTB3_9COXI</name>
<feature type="binding site" evidence="14">
    <location>
        <position position="322"/>
    </location>
    <ligand>
        <name>S-adenosyl-L-methionine</name>
        <dbReference type="ChEBI" id="CHEBI:59789"/>
    </ligand>
</feature>
<evidence type="ECO:0000256" key="14">
    <source>
        <dbReference type="PROSITE-ProRule" id="PRU01023"/>
    </source>
</evidence>
<dbReference type="OrthoDB" id="9810297at2"/>
<feature type="domain" description="SAM-dependent MTase RsmB/NOP-type" evidence="15">
    <location>
        <begin position="160"/>
        <end position="433"/>
    </location>
</feature>
<dbReference type="SUPFAM" id="SSF48013">
    <property type="entry name" value="NusB-like"/>
    <property type="match status" value="1"/>
</dbReference>
<comment type="subcellular location">
    <subcellularLocation>
        <location evidence="2">Cytoplasm</location>
    </subcellularLocation>
</comment>
<dbReference type="NCBIfam" id="NF011494">
    <property type="entry name" value="PRK14902.1"/>
    <property type="match status" value="1"/>
</dbReference>
<evidence type="ECO:0000256" key="11">
    <source>
        <dbReference type="ARBA" id="ARBA00030399"/>
    </source>
</evidence>
<comment type="similarity">
    <text evidence="3 14">Belongs to the class I-like SAM-binding methyltransferase superfamily. RsmB/NOP family.</text>
</comment>
<dbReference type="AlphaFoldDB" id="A0A2Z5UTB3"/>
<sequence>MNNPRALAAQIIARVLGGDSLTEAFAEGIPNTVESRDRGFIQELCYGVIRWYEPLRQVCSYLLKKPLNANDRDIYGLLLIGLYQFIYLKTAAHAAVHETVQAAKDLKKNWAAALINGVLRSFQRQQTGLLKKLPKEAHYAHPRWLMKKLRQAWPKDWQGIIEANNQAPPMSLRINRLKISRDDYLPKLQAKALEATLSALSDVGIILNETCNVYGLPGFSEGEVSIQDTAAQLAAFLLMLEPKQSVLDACAAPGGKFAHILETQPDLQTAVALDQDKTRLSKVEENLSRLRLMRDGVKLVCIKAQTFKASWQGEQFDRILLDAPCSGTGVIRRHPDIKLLRREEDIDKLAQQQLELLFSLWPLLKPGGILLYATCSVLPEENQSVLQRFLLQQSDAHEHMIDEKWGTACEVGRQIFPQIHGTDGFYYARLQKK</sequence>
<dbReference type="PANTHER" id="PTHR22807:SF61">
    <property type="entry name" value="NOL1_NOP2_SUN FAMILY PROTEIN _ ANTITERMINATION NUSB DOMAIN-CONTAINING PROTEIN"/>
    <property type="match status" value="1"/>
</dbReference>
<proteinExistence type="inferred from homology"/>
<dbReference type="EC" id="2.1.1.176" evidence="4"/>
<dbReference type="InterPro" id="IPR054728">
    <property type="entry name" value="RsmB-like_ferredoxin"/>
</dbReference>
<evidence type="ECO:0000256" key="4">
    <source>
        <dbReference type="ARBA" id="ARBA00012140"/>
    </source>
</evidence>
<dbReference type="Pfam" id="PF01029">
    <property type="entry name" value="NusB"/>
    <property type="match status" value="1"/>
</dbReference>
<dbReference type="GO" id="GO:0009383">
    <property type="term" value="F:rRNA (cytosine-C5-)-methyltransferase activity"/>
    <property type="evidence" value="ECO:0007669"/>
    <property type="project" value="TreeGrafter"/>
</dbReference>